<organism evidence="2 3">
    <name type="scientific">Chitinophaga varians</name>
    <dbReference type="NCBI Taxonomy" id="2202339"/>
    <lineage>
        <taxon>Bacteria</taxon>
        <taxon>Pseudomonadati</taxon>
        <taxon>Bacteroidota</taxon>
        <taxon>Chitinophagia</taxon>
        <taxon>Chitinophagales</taxon>
        <taxon>Chitinophagaceae</taxon>
        <taxon>Chitinophaga</taxon>
    </lineage>
</organism>
<keyword evidence="3" id="KW-1185">Reference proteome</keyword>
<feature type="domain" description="VOC" evidence="1">
    <location>
        <begin position="4"/>
        <end position="134"/>
    </location>
</feature>
<evidence type="ECO:0000259" key="1">
    <source>
        <dbReference type="PROSITE" id="PS51819"/>
    </source>
</evidence>
<dbReference type="InterPro" id="IPR029068">
    <property type="entry name" value="Glyas_Bleomycin-R_OHBP_Dase"/>
</dbReference>
<dbReference type="RefSeq" id="WP_168869874.1">
    <property type="nucleotide sequence ID" value="NZ_JABAIA010000001.1"/>
</dbReference>
<dbReference type="InterPro" id="IPR004360">
    <property type="entry name" value="Glyas_Fos-R_dOase_dom"/>
</dbReference>
<name>A0A847RL82_9BACT</name>
<sequence length="135" mass="15216">MITQVTHMTVYVLDQNRALDFYTNKLGFRVVTDVPMSQEARWLTVSPPQQPGLEIVLSPVSTAMFKQETVDVMTELVRKGTFGVAVLTCDDIYATYEEMTAKGVEFTKAPKKEFYGTEAIFKDDSGNWFSLAQLT</sequence>
<accession>A0A847RL82</accession>
<dbReference type="PROSITE" id="PS51819">
    <property type="entry name" value="VOC"/>
    <property type="match status" value="1"/>
</dbReference>
<dbReference type="AlphaFoldDB" id="A0A847RL82"/>
<dbReference type="PANTHER" id="PTHR36437">
    <property type="entry name" value="GLYOXALASE/BLEOMYCIN RESISTANCE PROTEIN/DIOXYGENASE"/>
    <property type="match status" value="1"/>
</dbReference>
<comment type="caution">
    <text evidence="2">The sequence shown here is derived from an EMBL/GenBank/DDBJ whole genome shotgun (WGS) entry which is preliminary data.</text>
</comment>
<dbReference type="PANTHER" id="PTHR36437:SF2">
    <property type="entry name" value="GLYOXALASE_BLEOMYCIN RESISTANCE PROTEIN_DIOXYGENASE"/>
    <property type="match status" value="1"/>
</dbReference>
<dbReference type="Gene3D" id="3.10.180.10">
    <property type="entry name" value="2,3-Dihydroxybiphenyl 1,2-Dioxygenase, domain 1"/>
    <property type="match status" value="1"/>
</dbReference>
<dbReference type="EMBL" id="JABAIA010000001">
    <property type="protein sequence ID" value="NLR63896.1"/>
    <property type="molecule type" value="Genomic_DNA"/>
</dbReference>
<dbReference type="SUPFAM" id="SSF54593">
    <property type="entry name" value="Glyoxalase/Bleomycin resistance protein/Dihydroxybiphenyl dioxygenase"/>
    <property type="match status" value="1"/>
</dbReference>
<protein>
    <submittedName>
        <fullName evidence="2">VOC family protein</fullName>
    </submittedName>
</protein>
<reference evidence="2 3" key="1">
    <citation type="submission" date="2020-04" db="EMBL/GenBank/DDBJ databases">
        <authorList>
            <person name="Yin C."/>
        </authorList>
    </citation>
    <scope>NUCLEOTIDE SEQUENCE [LARGE SCALE GENOMIC DNA]</scope>
    <source>
        <strain evidence="2 3">Ae27</strain>
    </source>
</reference>
<dbReference type="Proteomes" id="UP000570474">
    <property type="component" value="Unassembled WGS sequence"/>
</dbReference>
<gene>
    <name evidence="2" type="ORF">HGH92_06240</name>
</gene>
<evidence type="ECO:0000313" key="3">
    <source>
        <dbReference type="Proteomes" id="UP000570474"/>
    </source>
</evidence>
<proteinExistence type="predicted"/>
<dbReference type="Pfam" id="PF00903">
    <property type="entry name" value="Glyoxalase"/>
    <property type="match status" value="1"/>
</dbReference>
<dbReference type="InterPro" id="IPR037523">
    <property type="entry name" value="VOC_core"/>
</dbReference>
<evidence type="ECO:0000313" key="2">
    <source>
        <dbReference type="EMBL" id="NLR63896.1"/>
    </source>
</evidence>